<name>A0A9D9H4Y5_9FIRM</name>
<dbReference type="Gene3D" id="1.25.40.340">
    <property type="match status" value="1"/>
</dbReference>
<dbReference type="NCBIfam" id="TIGR03599">
    <property type="entry name" value="YloV"/>
    <property type="match status" value="1"/>
</dbReference>
<dbReference type="PROSITE" id="PS51480">
    <property type="entry name" value="DHAL"/>
    <property type="match status" value="1"/>
</dbReference>
<dbReference type="Pfam" id="PF13684">
    <property type="entry name" value="FakA-like_C"/>
    <property type="match status" value="1"/>
</dbReference>
<organism evidence="2 3">
    <name type="scientific">Candidatus Fimicola merdigallinarum</name>
    <dbReference type="NCBI Taxonomy" id="2840819"/>
    <lineage>
        <taxon>Bacteria</taxon>
        <taxon>Bacillati</taxon>
        <taxon>Bacillota</taxon>
        <taxon>Clostridia</taxon>
        <taxon>Lachnospirales</taxon>
        <taxon>Lachnospiraceae</taxon>
        <taxon>Lachnospiraceae incertae sedis</taxon>
        <taxon>Candidatus Fimicola</taxon>
    </lineage>
</organism>
<sequence length="538" mass="57830">MIIAGANKLNSKKQLVDSLNVFPVPDGDTGTNMSLTVLASAREIEKSHSLNIGEIAKLASNGALRGARGNSGVITSQLFRGFYKGLEGLEEAGTKELANALARGVKTAYKAVMKPKEGTILTVARACAESAEKHAEEITDIEKFLEKIIEDGNAMLLQTTDMLPALKQANVVDAGGKGLLLILEGAYENMNTEGEIKVDEPLKTNTVDFSAITSASNEDITFGYCTEFFINVKNAKDNVVNNLKAYLGTIGDSIVCVADEEIIKIHVHTDHPGLALEKALTIGSLSGLKIENMREQHTNIIDFGGSNSPKEEVKNDEPAKEIGFISVSAGSGLSDIFKNLGVDEIIEGGQTMNPSTEDILNAVNRVNAKNVVVLPNNKNIILASEQASKLAEDKKVFVVPSTTIPEGITAMINFNVAESVDANISNMTDSLSTVKTAMVTYAVRDTSINDKEIKEGDILGMLGGSITAVNKDVATCTKELIDTAVDEDSEVVTIYYGNDVDEDTANEIAEYVEEKYPDCEVEVQLGDQPLYYYIISVE</sequence>
<accession>A0A9D9H4Y5</accession>
<dbReference type="PANTHER" id="PTHR33434:SF4">
    <property type="entry name" value="PHOSPHATASE PROTEIN"/>
    <property type="match status" value="1"/>
</dbReference>
<dbReference type="InterPro" id="IPR048394">
    <property type="entry name" value="FakA-like_M"/>
</dbReference>
<dbReference type="InterPro" id="IPR019986">
    <property type="entry name" value="YloV-like"/>
</dbReference>
<dbReference type="InterPro" id="IPR050270">
    <property type="entry name" value="DegV_domain_contain"/>
</dbReference>
<dbReference type="SMART" id="SM01120">
    <property type="entry name" value="Dak2"/>
    <property type="match status" value="1"/>
</dbReference>
<gene>
    <name evidence="2" type="ORF">IAC55_06705</name>
</gene>
<dbReference type="SMART" id="SM01121">
    <property type="entry name" value="Dak1_2"/>
    <property type="match status" value="1"/>
</dbReference>
<dbReference type="PANTHER" id="PTHR33434">
    <property type="entry name" value="DEGV DOMAIN-CONTAINING PROTEIN DR_1986-RELATED"/>
    <property type="match status" value="1"/>
</dbReference>
<dbReference type="Pfam" id="PF21645">
    <property type="entry name" value="FakA-like_M"/>
    <property type="match status" value="1"/>
</dbReference>
<dbReference type="EMBL" id="JADIMX010000126">
    <property type="protein sequence ID" value="MBO8434993.1"/>
    <property type="molecule type" value="Genomic_DNA"/>
</dbReference>
<dbReference type="GO" id="GO:0004371">
    <property type="term" value="F:glycerone kinase activity"/>
    <property type="evidence" value="ECO:0007669"/>
    <property type="project" value="InterPro"/>
</dbReference>
<evidence type="ECO:0000313" key="3">
    <source>
        <dbReference type="Proteomes" id="UP000823611"/>
    </source>
</evidence>
<dbReference type="GO" id="GO:0006071">
    <property type="term" value="P:glycerol metabolic process"/>
    <property type="evidence" value="ECO:0007669"/>
    <property type="project" value="InterPro"/>
</dbReference>
<feature type="domain" description="DhaL" evidence="1">
    <location>
        <begin position="1"/>
        <end position="188"/>
    </location>
</feature>
<dbReference type="Proteomes" id="UP000823611">
    <property type="component" value="Unassembled WGS sequence"/>
</dbReference>
<dbReference type="InterPro" id="IPR004007">
    <property type="entry name" value="DhaL_dom"/>
</dbReference>
<reference evidence="2" key="2">
    <citation type="journal article" date="2021" name="PeerJ">
        <title>Extensive microbial diversity within the chicken gut microbiome revealed by metagenomics and culture.</title>
        <authorList>
            <person name="Gilroy R."/>
            <person name="Ravi A."/>
            <person name="Getino M."/>
            <person name="Pursley I."/>
            <person name="Horton D.L."/>
            <person name="Alikhan N.F."/>
            <person name="Baker D."/>
            <person name="Gharbi K."/>
            <person name="Hall N."/>
            <person name="Watson M."/>
            <person name="Adriaenssens E.M."/>
            <person name="Foster-Nyarko E."/>
            <person name="Jarju S."/>
            <person name="Secka A."/>
            <person name="Antonio M."/>
            <person name="Oren A."/>
            <person name="Chaudhuri R.R."/>
            <person name="La Ragione R."/>
            <person name="Hildebrand F."/>
            <person name="Pallen M.J."/>
        </authorList>
    </citation>
    <scope>NUCLEOTIDE SEQUENCE</scope>
    <source>
        <strain evidence="2">F6-4510</strain>
    </source>
</reference>
<dbReference type="SUPFAM" id="SSF101473">
    <property type="entry name" value="DhaL-like"/>
    <property type="match status" value="1"/>
</dbReference>
<dbReference type="Pfam" id="PF02734">
    <property type="entry name" value="Dak2"/>
    <property type="match status" value="1"/>
</dbReference>
<evidence type="ECO:0000313" key="2">
    <source>
        <dbReference type="EMBL" id="MBO8434993.1"/>
    </source>
</evidence>
<proteinExistence type="predicted"/>
<dbReference type="AlphaFoldDB" id="A0A9D9H4Y5"/>
<protein>
    <submittedName>
        <fullName evidence="2">DAK2 domain-containing protein</fullName>
    </submittedName>
</protein>
<dbReference type="InterPro" id="IPR036117">
    <property type="entry name" value="DhaL_dom_sf"/>
</dbReference>
<reference evidence="2" key="1">
    <citation type="submission" date="2020-10" db="EMBL/GenBank/DDBJ databases">
        <authorList>
            <person name="Gilroy R."/>
        </authorList>
    </citation>
    <scope>NUCLEOTIDE SEQUENCE</scope>
    <source>
        <strain evidence="2">F6-4510</strain>
    </source>
</reference>
<dbReference type="InterPro" id="IPR033470">
    <property type="entry name" value="FakA-like_C"/>
</dbReference>
<evidence type="ECO:0000259" key="1">
    <source>
        <dbReference type="PROSITE" id="PS51480"/>
    </source>
</evidence>
<comment type="caution">
    <text evidence="2">The sequence shown here is derived from an EMBL/GenBank/DDBJ whole genome shotgun (WGS) entry which is preliminary data.</text>
</comment>